<feature type="region of interest" description="Disordered" evidence="1">
    <location>
        <begin position="1"/>
        <end position="29"/>
    </location>
</feature>
<feature type="region of interest" description="Disordered" evidence="1">
    <location>
        <begin position="557"/>
        <end position="632"/>
    </location>
</feature>
<sequence length="1022" mass="112972">MSARGRGRGSAPPRMREDRDVLGYANKRVANLGPPQIATFPKRSIRGIASASGVPIGGRGFPPRGASGRGGPSTHIPRGSGRGGGIGPSAGGDTYNGDRSGDEYNRRTDVYRPRYSPSSSPQPQSGPGPSTSRFYDAERENEGRSWNGPSLYTPSQPRYHNYNSNQHSNPIPSSSLYQRQSSPDRYSSHTNACSNVNENMNPYARERRYSPSQPTLEHTWSPKINQHPLPANSLPSASSSKINGYRPEPGPTKPHDSSTDRFPPIVLPHQGLSTQPAHNNPTSINDTRNLNGEQHINQHLVFESSPSLPPPTPTESNIDPAFNRPPPSGPSSSRRSSPPKPSCPTWTTDGQEQASAPSSTHPNGTNLIKLSNSTNITQPPEIKKMTFKPNNPNTKTIPVSLKDKGKGKEMEVKVKFEPGIHHSAAGRHHTQDDMMNEKNHDADMDVDVKPNIEELEEEIEYIDDGIKRSGTLAFIKTDIPQCWNKDLSQRKDARLSFRETKKKELSNLGRKMTGTHWRDDGVAFDWTLLNTRKESHTQPAENVPIVDATRLLAPVGEESIPQSSSISKPKQTSSPSQDVKSSIKIAASSDSPKIDSIPTTQSKSKHTAHGTTIPSSHTHAPQHHDSGVPFSEDQLFTSTSRSTDDVIRYIVEYPAEFATAKLRYTNKDSFQSWLKEKEEKAANPDSKGKPTRKVDLIWKTRLNDLEIVTTPLPSSNQHTVERSDDPSSWPDNYFEHKDYLMYPDNLATSEQRLSEPKEFAKWTKKVERIMSDPDEKGRPTRWVKSLAKKKTLTIFSQLKTEEEIKSYDGKPIKIDSACAEKLCNPGPTTDSAPPLQYGKSPVPYQAVESTAKPKPAGTPVKSFLSKDLDIGTSITKEKKKKRGTTVDSQTKTEIEDETSPTKSDKPSKKKKKSNHSETAPPASLNPFQTSQGNPVPKSTPSNSIQNGESSQSNSVKPNPTSPKLETLNFSLRQKVSEIEKWTQLSSEFPDLTIALSVQITKTREEIFELYDDIAAEKKKLGI</sequence>
<dbReference type="Proteomes" id="UP001329825">
    <property type="component" value="Chromosome 1"/>
</dbReference>
<feature type="compositionally biased region" description="Basic and acidic residues" evidence="1">
    <location>
        <begin position="99"/>
        <end position="112"/>
    </location>
</feature>
<feature type="compositionally biased region" description="Polar residues" evidence="1">
    <location>
        <begin position="925"/>
        <end position="965"/>
    </location>
</feature>
<gene>
    <name evidence="2" type="ORF">IL334_001134</name>
</gene>
<feature type="region of interest" description="Disordered" evidence="1">
    <location>
        <begin position="50"/>
        <end position="197"/>
    </location>
</feature>
<feature type="compositionally biased region" description="Low complexity" evidence="1">
    <location>
        <begin position="228"/>
        <end position="240"/>
    </location>
</feature>
<feature type="region of interest" description="Disordered" evidence="1">
    <location>
        <begin position="209"/>
        <end position="289"/>
    </location>
</feature>
<feature type="compositionally biased region" description="Polar residues" evidence="1">
    <location>
        <begin position="210"/>
        <end position="224"/>
    </location>
</feature>
<accession>A0ABZ1CSN5</accession>
<protein>
    <recommendedName>
        <fullName evidence="4">Myb-like domain-containing protein</fullName>
    </recommendedName>
</protein>
<evidence type="ECO:0000313" key="3">
    <source>
        <dbReference type="Proteomes" id="UP001329825"/>
    </source>
</evidence>
<reference evidence="2 3" key="1">
    <citation type="submission" date="2024-01" db="EMBL/GenBank/DDBJ databases">
        <title>Comparative genomics of Cryptococcus and Kwoniella reveals pathogenesis evolution and contrasting modes of karyotype evolution via chromosome fusion or intercentromeric recombination.</title>
        <authorList>
            <person name="Coelho M.A."/>
            <person name="David-Palma M."/>
            <person name="Shea T."/>
            <person name="Bowers K."/>
            <person name="McGinley-Smith S."/>
            <person name="Mohammad A.W."/>
            <person name="Gnirke A."/>
            <person name="Yurkov A.M."/>
            <person name="Nowrousian M."/>
            <person name="Sun S."/>
            <person name="Cuomo C.A."/>
            <person name="Heitman J."/>
        </authorList>
    </citation>
    <scope>NUCLEOTIDE SEQUENCE [LARGE SCALE GENOMIC DNA]</scope>
    <source>
        <strain evidence="2">CBS 11374</strain>
    </source>
</reference>
<feature type="compositionally biased region" description="Polar residues" evidence="1">
    <location>
        <begin position="344"/>
        <end position="378"/>
    </location>
</feature>
<evidence type="ECO:0000256" key="1">
    <source>
        <dbReference type="SAM" id="MobiDB-lite"/>
    </source>
</evidence>
<feature type="compositionally biased region" description="Low complexity" evidence="1">
    <location>
        <begin position="1"/>
        <end position="13"/>
    </location>
</feature>
<name>A0ABZ1CSN5_9TREE</name>
<feature type="compositionally biased region" description="Polar residues" evidence="1">
    <location>
        <begin position="271"/>
        <end position="289"/>
    </location>
</feature>
<feature type="compositionally biased region" description="Polar residues" evidence="1">
    <location>
        <begin position="388"/>
        <end position="397"/>
    </location>
</feature>
<evidence type="ECO:0000313" key="2">
    <source>
        <dbReference type="EMBL" id="WRT64205.1"/>
    </source>
</evidence>
<evidence type="ECO:0008006" key="4">
    <source>
        <dbReference type="Google" id="ProtNLM"/>
    </source>
</evidence>
<feature type="compositionally biased region" description="Low complexity" evidence="1">
    <location>
        <begin position="113"/>
        <end position="130"/>
    </location>
</feature>
<proteinExistence type="predicted"/>
<feature type="compositionally biased region" description="Polar residues" evidence="1">
    <location>
        <begin position="609"/>
        <end position="619"/>
    </location>
</feature>
<feature type="compositionally biased region" description="Polar residues" evidence="1">
    <location>
        <begin position="147"/>
        <end position="197"/>
    </location>
</feature>
<feature type="compositionally biased region" description="Gly residues" evidence="1">
    <location>
        <begin position="80"/>
        <end position="90"/>
    </location>
</feature>
<dbReference type="RefSeq" id="XP_062788945.1">
    <property type="nucleotide sequence ID" value="XM_062932894.1"/>
</dbReference>
<keyword evidence="3" id="KW-1185">Reference proteome</keyword>
<feature type="region of interest" description="Disordered" evidence="1">
    <location>
        <begin position="825"/>
        <end position="965"/>
    </location>
</feature>
<organism evidence="2 3">
    <name type="scientific">Kwoniella shivajii</name>
    <dbReference type="NCBI Taxonomy" id="564305"/>
    <lineage>
        <taxon>Eukaryota</taxon>
        <taxon>Fungi</taxon>
        <taxon>Dikarya</taxon>
        <taxon>Basidiomycota</taxon>
        <taxon>Agaricomycotina</taxon>
        <taxon>Tremellomycetes</taxon>
        <taxon>Tremellales</taxon>
        <taxon>Cryptococcaceae</taxon>
        <taxon>Kwoniella</taxon>
    </lineage>
</organism>
<feature type="region of interest" description="Disordered" evidence="1">
    <location>
        <begin position="303"/>
        <end position="407"/>
    </location>
</feature>
<dbReference type="EMBL" id="CP141881">
    <property type="protein sequence ID" value="WRT64205.1"/>
    <property type="molecule type" value="Genomic_DNA"/>
</dbReference>
<feature type="compositionally biased region" description="Low complexity" evidence="1">
    <location>
        <begin position="559"/>
        <end position="591"/>
    </location>
</feature>
<dbReference type="GeneID" id="87953265"/>